<dbReference type="OrthoDB" id="6157964at2"/>
<dbReference type="InterPro" id="IPR041916">
    <property type="entry name" value="Anti_sigma_zinc_sf"/>
</dbReference>
<evidence type="ECO:0000313" key="3">
    <source>
        <dbReference type="Proteomes" id="UP000005856"/>
    </source>
</evidence>
<dbReference type="Proteomes" id="UP000005856">
    <property type="component" value="Unassembled WGS sequence"/>
</dbReference>
<organism evidence="2 3">
    <name type="scientific">Marinobacter algicola DG893</name>
    <dbReference type="NCBI Taxonomy" id="443152"/>
    <lineage>
        <taxon>Bacteria</taxon>
        <taxon>Pseudomonadati</taxon>
        <taxon>Pseudomonadota</taxon>
        <taxon>Gammaproteobacteria</taxon>
        <taxon>Pseudomonadales</taxon>
        <taxon>Marinobacteraceae</taxon>
        <taxon>Marinobacter</taxon>
    </lineage>
</organism>
<name>A6EUL6_9GAMM</name>
<dbReference type="Pfam" id="PF13490">
    <property type="entry name" value="zf-HC2"/>
    <property type="match status" value="1"/>
</dbReference>
<dbReference type="eggNOG" id="ENOG50330GQ">
    <property type="taxonomic scope" value="Bacteria"/>
</dbReference>
<gene>
    <name evidence="2" type="ORF">MDG893_09956</name>
</gene>
<keyword evidence="3" id="KW-1185">Reference proteome</keyword>
<feature type="domain" description="Putative zinc-finger" evidence="1">
    <location>
        <begin position="22"/>
        <end position="54"/>
    </location>
</feature>
<dbReference type="RefSeq" id="WP_007151717.1">
    <property type="nucleotide sequence ID" value="NZ_ABCP01000001.1"/>
</dbReference>
<dbReference type="Gene3D" id="1.10.10.1320">
    <property type="entry name" value="Anti-sigma factor, zinc-finger domain"/>
    <property type="match status" value="1"/>
</dbReference>
<reference evidence="2 3" key="1">
    <citation type="submission" date="2007-06" db="EMBL/GenBank/DDBJ databases">
        <authorList>
            <person name="Green D."/>
            <person name="Ferriera S."/>
            <person name="Johnson J."/>
            <person name="Kravitz S."/>
            <person name="Beeson K."/>
            <person name="Sutton G."/>
            <person name="Rogers Y.-H."/>
            <person name="Friedman R."/>
            <person name="Frazier M."/>
            <person name="Venter J.C."/>
        </authorList>
    </citation>
    <scope>NUCLEOTIDE SEQUENCE [LARGE SCALE GENOMIC DNA]</scope>
    <source>
        <strain evidence="2 3">DG893</strain>
    </source>
</reference>
<sequence>MSDTPPFTSATENRQWSDLHDQIQDWLAGYADGELDEHHTTLVEAHLAGCEACRHDVERQRMLSERLQEIPAPRLSPAFAKRLDDTLVSAQASNKRPIGHRPLTGLKHWLARLSPSAVIGGGGWAVAMVLAAMLLVPNLAPDRSNQIAVANHIPMVSDVLADYQRAVGNDLPTPSRDADLSPPMPWPNGRVLARWTTSVGGEPAEAYAVRLGNSLIVQYQISERVFFRNPDVRQAVARAGDFRTRDNELEVIGVPMQASGLLVVAPSGNLPPIDKSAMSAS</sequence>
<dbReference type="AlphaFoldDB" id="A6EUL6"/>
<protein>
    <recommendedName>
        <fullName evidence="1">Putative zinc-finger domain-containing protein</fullName>
    </recommendedName>
</protein>
<dbReference type="EMBL" id="ABCP01000001">
    <property type="protein sequence ID" value="EDM49515.1"/>
    <property type="molecule type" value="Genomic_DNA"/>
</dbReference>
<evidence type="ECO:0000313" key="2">
    <source>
        <dbReference type="EMBL" id="EDM49515.1"/>
    </source>
</evidence>
<dbReference type="STRING" id="443152.MDG893_09956"/>
<evidence type="ECO:0000259" key="1">
    <source>
        <dbReference type="Pfam" id="PF13490"/>
    </source>
</evidence>
<dbReference type="InterPro" id="IPR027383">
    <property type="entry name" value="Znf_put"/>
</dbReference>
<comment type="caution">
    <text evidence="2">The sequence shown here is derived from an EMBL/GenBank/DDBJ whole genome shotgun (WGS) entry which is preliminary data.</text>
</comment>
<accession>A6EUL6</accession>
<proteinExistence type="predicted"/>